<comment type="similarity">
    <text evidence="1">Belongs to the venom metalloproteinase (M12B) family.</text>
</comment>
<evidence type="ECO:0000256" key="4">
    <source>
        <dbReference type="ARBA" id="ARBA00022801"/>
    </source>
</evidence>
<keyword evidence="5 7" id="KW-0862">Zinc</keyword>
<keyword evidence="8" id="KW-0732">Signal</keyword>
<evidence type="ECO:0000256" key="6">
    <source>
        <dbReference type="ARBA" id="ARBA00023049"/>
    </source>
</evidence>
<evidence type="ECO:0000256" key="5">
    <source>
        <dbReference type="ARBA" id="ARBA00022833"/>
    </source>
</evidence>
<keyword evidence="3 7" id="KW-0479">Metal-binding</keyword>
<evidence type="ECO:0000256" key="2">
    <source>
        <dbReference type="ARBA" id="ARBA00022670"/>
    </source>
</evidence>
<accession>A0AA49K9Z0</accession>
<keyword evidence="4" id="KW-0378">Hydrolase</keyword>
<protein>
    <submittedName>
        <fullName evidence="10">Metalloprotease</fullName>
    </submittedName>
</protein>
<feature type="binding site" evidence="7">
    <location>
        <position position="319"/>
    </location>
    <ligand>
        <name>Zn(2+)</name>
        <dbReference type="ChEBI" id="CHEBI:29105"/>
        <note>catalytic</note>
    </ligand>
</feature>
<dbReference type="PANTHER" id="PTHR11905">
    <property type="entry name" value="ADAM A DISINTEGRIN AND METALLOPROTEASE DOMAIN"/>
    <property type="match status" value="1"/>
</dbReference>
<feature type="binding site" evidence="7">
    <location>
        <position position="323"/>
    </location>
    <ligand>
        <name>Zn(2+)</name>
        <dbReference type="ChEBI" id="CHEBI:29105"/>
        <note>catalytic</note>
    </ligand>
</feature>
<sequence>MISYLASIFLLATVSAVPSGRVEVVFPSVETSRSGVKTVKFTALDQDVELKLRSAGEILGKRFAIQDVDVESLRRKIYRDSVNGAALLIDEDGPLTIEGIVNSKLRIQPFESGRIIKDGIIAHQIVEVIDDKKSYDRVAVIPENVKRNAENVSRMARDDDCIVVEYYIVTDSAFTKRFKSNSALTNYVTVMFTGVQNLMDTLELGIGVRLLGVTTFTEKTEPSFIKDNLIPGPPAAFNPDVLISAMSKYYCNHQTGLAKDTDLIFLITARGMGDPREDGTVDINTAGIANSASVCKPCFKCGVATDDSDYNERVDTLAHESVHLLGSPHDGEGPNQVSLEGSPGAANCPAKAGYIMGNRNDKNKYKFSPCTKKCVEYLLSKSTASCIFQQCSDF</sequence>
<dbReference type="PANTHER" id="PTHR11905:SF159">
    <property type="entry name" value="ADAM METALLOPROTEASE"/>
    <property type="match status" value="1"/>
</dbReference>
<dbReference type="Pfam" id="PF13688">
    <property type="entry name" value="Reprolysin_5"/>
    <property type="match status" value="1"/>
</dbReference>
<feature type="binding site" evidence="7">
    <location>
        <position position="329"/>
    </location>
    <ligand>
        <name>Zn(2+)</name>
        <dbReference type="ChEBI" id="CHEBI:29105"/>
        <note>catalytic</note>
    </ligand>
</feature>
<evidence type="ECO:0000256" key="7">
    <source>
        <dbReference type="PROSITE-ProRule" id="PRU00276"/>
    </source>
</evidence>
<keyword evidence="2" id="KW-0645">Protease</keyword>
<evidence type="ECO:0000256" key="3">
    <source>
        <dbReference type="ARBA" id="ARBA00022723"/>
    </source>
</evidence>
<dbReference type="InterPro" id="IPR001590">
    <property type="entry name" value="Peptidase_M12B"/>
</dbReference>
<dbReference type="EMBL" id="OQ368645">
    <property type="protein sequence ID" value="WLF82765.1"/>
    <property type="molecule type" value="mRNA"/>
</dbReference>
<feature type="active site" evidence="7">
    <location>
        <position position="320"/>
    </location>
</feature>
<evidence type="ECO:0000313" key="10">
    <source>
        <dbReference type="EMBL" id="WLF82765.1"/>
    </source>
</evidence>
<evidence type="ECO:0000256" key="8">
    <source>
        <dbReference type="SAM" id="SignalP"/>
    </source>
</evidence>
<name>A0AA49K9Z0_9SCOR</name>
<reference evidence="10" key="1">
    <citation type="submission" date="2023-01" db="EMBL/GenBank/DDBJ databases">
        <title>Tityus melici venom characterization: a new scorpion of medical importance.</title>
        <authorList>
            <person name="Kalapothakis Y."/>
            <person name="Miranda K."/>
            <person name="Aragao M."/>
            <person name="Larangote D."/>
            <person name="Braga-Pereira G."/>
            <person name="Noetzold M."/>
            <person name="Molina D."/>
            <person name="Langer R."/>
            <person name="Conceicao I.M."/>
            <person name="Guerra-Duarte C."/>
            <person name="Kalapothakis E."/>
            <person name="Chavez-Olortegui C."/>
            <person name="Borges A."/>
        </authorList>
    </citation>
    <scope>NUCLEOTIDE SEQUENCE</scope>
    <source>
        <strain evidence="10">TmeMetallo2</strain>
    </source>
</reference>
<feature type="chain" id="PRO_5041224663" evidence="8">
    <location>
        <begin position="17"/>
        <end position="394"/>
    </location>
</feature>
<organism evidence="10">
    <name type="scientific">Tityus melici</name>
    <dbReference type="NCBI Taxonomy" id="3026321"/>
    <lineage>
        <taxon>Eukaryota</taxon>
        <taxon>Metazoa</taxon>
        <taxon>Ecdysozoa</taxon>
        <taxon>Arthropoda</taxon>
        <taxon>Chelicerata</taxon>
        <taxon>Arachnida</taxon>
        <taxon>Scorpiones</taxon>
        <taxon>Buthida</taxon>
        <taxon>Buthoidea</taxon>
        <taxon>Buthidae</taxon>
        <taxon>Tityus</taxon>
    </lineage>
</organism>
<dbReference type="GO" id="GO:0004222">
    <property type="term" value="F:metalloendopeptidase activity"/>
    <property type="evidence" value="ECO:0007669"/>
    <property type="project" value="InterPro"/>
</dbReference>
<comment type="caution">
    <text evidence="7">Lacks conserved residue(s) required for the propagation of feature annotation.</text>
</comment>
<dbReference type="InterPro" id="IPR024079">
    <property type="entry name" value="MetalloPept_cat_dom_sf"/>
</dbReference>
<dbReference type="Gene3D" id="3.40.390.10">
    <property type="entry name" value="Collagenase (Catalytic Domain)"/>
    <property type="match status" value="1"/>
</dbReference>
<feature type="signal peptide" evidence="8">
    <location>
        <begin position="1"/>
        <end position="16"/>
    </location>
</feature>
<proteinExistence type="evidence at transcript level"/>
<dbReference type="AlphaFoldDB" id="A0AA49K9Z0"/>
<dbReference type="SUPFAM" id="SSF55486">
    <property type="entry name" value="Metalloproteases ('zincins'), catalytic domain"/>
    <property type="match status" value="1"/>
</dbReference>
<evidence type="ECO:0000256" key="1">
    <source>
        <dbReference type="ARBA" id="ARBA00006629"/>
    </source>
</evidence>
<keyword evidence="6 10" id="KW-0482">Metalloprotease</keyword>
<dbReference type="GO" id="GO:0046872">
    <property type="term" value="F:metal ion binding"/>
    <property type="evidence" value="ECO:0007669"/>
    <property type="project" value="UniProtKB-KW"/>
</dbReference>
<dbReference type="GO" id="GO:0006509">
    <property type="term" value="P:membrane protein ectodomain proteolysis"/>
    <property type="evidence" value="ECO:0007669"/>
    <property type="project" value="TreeGrafter"/>
</dbReference>
<dbReference type="PROSITE" id="PS50215">
    <property type="entry name" value="ADAM_MEPRO"/>
    <property type="match status" value="1"/>
</dbReference>
<feature type="domain" description="Peptidase M12B" evidence="9">
    <location>
        <begin position="162"/>
        <end position="391"/>
    </location>
</feature>
<evidence type="ECO:0000259" key="9">
    <source>
        <dbReference type="PROSITE" id="PS50215"/>
    </source>
</evidence>